<evidence type="ECO:0000259" key="6">
    <source>
        <dbReference type="PROSITE" id="PS51194"/>
    </source>
</evidence>
<feature type="domain" description="Helicase ATP-binding" evidence="5">
    <location>
        <begin position="113"/>
        <end position="246"/>
    </location>
</feature>
<evidence type="ECO:0000256" key="4">
    <source>
        <dbReference type="ARBA" id="ARBA00022840"/>
    </source>
</evidence>
<gene>
    <name evidence="7" type="ORF">ACFSAH_03555</name>
</gene>
<evidence type="ECO:0000256" key="1">
    <source>
        <dbReference type="ARBA" id="ARBA00022741"/>
    </source>
</evidence>
<dbReference type="InterPro" id="IPR014001">
    <property type="entry name" value="Helicase_ATP-bd"/>
</dbReference>
<comment type="caution">
    <text evidence="7">The sequence shown here is derived from an EMBL/GenBank/DDBJ whole genome shotgun (WGS) entry which is preliminary data.</text>
</comment>
<dbReference type="Proteomes" id="UP001597118">
    <property type="component" value="Unassembled WGS sequence"/>
</dbReference>
<name>A0ABW4I844_9SPHI</name>
<dbReference type="RefSeq" id="WP_379661318.1">
    <property type="nucleotide sequence ID" value="NZ_JBHUDG010000003.1"/>
</dbReference>
<dbReference type="InterPro" id="IPR050699">
    <property type="entry name" value="RNA-DNA_Helicase"/>
</dbReference>
<organism evidence="7 8">
    <name type="scientific">Pseudopedobacter beijingensis</name>
    <dbReference type="NCBI Taxonomy" id="1207056"/>
    <lineage>
        <taxon>Bacteria</taxon>
        <taxon>Pseudomonadati</taxon>
        <taxon>Bacteroidota</taxon>
        <taxon>Sphingobacteriia</taxon>
        <taxon>Sphingobacteriales</taxon>
        <taxon>Sphingobacteriaceae</taxon>
        <taxon>Pseudopedobacter</taxon>
    </lineage>
</organism>
<keyword evidence="3 7" id="KW-0347">Helicase</keyword>
<keyword evidence="4" id="KW-0067">ATP-binding</keyword>
<dbReference type="Pfam" id="PF00270">
    <property type="entry name" value="DEAD"/>
    <property type="match status" value="1"/>
</dbReference>
<evidence type="ECO:0000256" key="3">
    <source>
        <dbReference type="ARBA" id="ARBA00022806"/>
    </source>
</evidence>
<keyword evidence="8" id="KW-1185">Reference proteome</keyword>
<keyword evidence="2" id="KW-0378">Hydrolase</keyword>
<dbReference type="Pfam" id="PF00271">
    <property type="entry name" value="Helicase_C"/>
    <property type="match status" value="1"/>
</dbReference>
<sequence length="731" mass="84734">MIFTDIYRAIKFLSDAKELSYDDSFALSRFCSTQLSNKETESGARDLVIRVRDAWDKIPETTKPIWNSLTEAVGLYPYLDHEELSISSLLKYEYHKSPYLDGVYLHEEQQRLSVELQSRRSVVVSAPTSFGKSLLIEEVIASGIYKQIVIIQPTLALLDETRKKLVKYRDQYKIIVSTNQAPDTDKGNVFLFTGERVVEYADFPPIDFFVIDEFYKLSLDRDDDRAITLNQAFYKLLKQTNKFYLLGPMIKSIPVSFKNKFELTWFPTEFATVAVDEKSLEIMDKVKAKERKELKKNALFDLLSETDEQTLIYCSSPNKATVLCLEYIDYLINNSKDFNDLDTSANNEMIEWIGQNINTRWSLIDSLTHGAAFHHGALPRHLGSSIVDAFNNGSIRWLFCTSTLIEGVNTSAKNVILYDKEKGTKQIDFFDYKNIAGRSGRMKKHYVGNVYRFEKRPEQTELFVDIPLFNQENAPLEILISLEEGELENTAKQRLQDFHNLPEELQEVMKKNSGISIEGQQKIIEEIKADIASNKYLLNWNQYPTYEQLLYILDLCWKHLLKPGENKADIRNAKQLSVLTNKYSRLKSTAALINDSINDNYWIEQIPNDQERINKLSFFTLNITRHWFDYKLPKWLSVLSELQEYVLKKHNLPYGNYTYFASSLEHGFLSPNLAALMEYDIPISAINKLKSILNQDRTPEMLIILINQLSDEDLRKKGLLQYEINKLRNAI</sequence>
<dbReference type="InterPro" id="IPR001650">
    <property type="entry name" value="Helicase_C-like"/>
</dbReference>
<dbReference type="InterPro" id="IPR027417">
    <property type="entry name" value="P-loop_NTPase"/>
</dbReference>
<evidence type="ECO:0000259" key="5">
    <source>
        <dbReference type="PROSITE" id="PS51192"/>
    </source>
</evidence>
<dbReference type="PROSITE" id="PS51192">
    <property type="entry name" value="HELICASE_ATP_BIND_1"/>
    <property type="match status" value="1"/>
</dbReference>
<dbReference type="SMART" id="SM00490">
    <property type="entry name" value="HELICc"/>
    <property type="match status" value="1"/>
</dbReference>
<protein>
    <submittedName>
        <fullName evidence="7">Helicase-related protein</fullName>
    </submittedName>
</protein>
<dbReference type="PANTHER" id="PTHR12131:SF1">
    <property type="entry name" value="ATP-DEPENDENT RNA HELICASE SUPV3L1, MITOCHONDRIAL-RELATED"/>
    <property type="match status" value="1"/>
</dbReference>
<reference evidence="8" key="1">
    <citation type="journal article" date="2019" name="Int. J. Syst. Evol. Microbiol.">
        <title>The Global Catalogue of Microorganisms (GCM) 10K type strain sequencing project: providing services to taxonomists for standard genome sequencing and annotation.</title>
        <authorList>
            <consortium name="The Broad Institute Genomics Platform"/>
            <consortium name="The Broad Institute Genome Sequencing Center for Infectious Disease"/>
            <person name="Wu L."/>
            <person name="Ma J."/>
        </authorList>
    </citation>
    <scope>NUCLEOTIDE SEQUENCE [LARGE SCALE GENOMIC DNA]</scope>
    <source>
        <strain evidence="8">CCUG 53762</strain>
    </source>
</reference>
<dbReference type="PANTHER" id="PTHR12131">
    <property type="entry name" value="ATP-DEPENDENT RNA AND DNA HELICASE"/>
    <property type="match status" value="1"/>
</dbReference>
<evidence type="ECO:0000313" key="7">
    <source>
        <dbReference type="EMBL" id="MFD1628936.1"/>
    </source>
</evidence>
<feature type="domain" description="Helicase C-terminal" evidence="6">
    <location>
        <begin position="298"/>
        <end position="488"/>
    </location>
</feature>
<dbReference type="Gene3D" id="3.40.50.300">
    <property type="entry name" value="P-loop containing nucleotide triphosphate hydrolases"/>
    <property type="match status" value="2"/>
</dbReference>
<proteinExistence type="predicted"/>
<accession>A0ABW4I844</accession>
<dbReference type="InterPro" id="IPR011545">
    <property type="entry name" value="DEAD/DEAH_box_helicase_dom"/>
</dbReference>
<evidence type="ECO:0000313" key="8">
    <source>
        <dbReference type="Proteomes" id="UP001597118"/>
    </source>
</evidence>
<dbReference type="GO" id="GO:0004386">
    <property type="term" value="F:helicase activity"/>
    <property type="evidence" value="ECO:0007669"/>
    <property type="project" value="UniProtKB-KW"/>
</dbReference>
<dbReference type="SUPFAM" id="SSF52540">
    <property type="entry name" value="P-loop containing nucleoside triphosphate hydrolases"/>
    <property type="match status" value="2"/>
</dbReference>
<dbReference type="EMBL" id="JBHUDG010000003">
    <property type="protein sequence ID" value="MFD1628936.1"/>
    <property type="molecule type" value="Genomic_DNA"/>
</dbReference>
<dbReference type="PROSITE" id="PS51194">
    <property type="entry name" value="HELICASE_CTER"/>
    <property type="match status" value="1"/>
</dbReference>
<keyword evidence="1" id="KW-0547">Nucleotide-binding</keyword>
<evidence type="ECO:0000256" key="2">
    <source>
        <dbReference type="ARBA" id="ARBA00022801"/>
    </source>
</evidence>